<feature type="transmembrane region" description="Helical" evidence="5">
    <location>
        <begin position="109"/>
        <end position="130"/>
    </location>
</feature>
<feature type="domain" description="RDD" evidence="6">
    <location>
        <begin position="19"/>
        <end position="143"/>
    </location>
</feature>
<feature type="transmembrane region" description="Helical" evidence="5">
    <location>
        <begin position="59"/>
        <end position="78"/>
    </location>
</feature>
<dbReference type="RefSeq" id="WP_034644559.1">
    <property type="nucleotide sequence ID" value="NZ_ARZX01000005.1"/>
</dbReference>
<keyword evidence="3 5" id="KW-1133">Transmembrane helix</keyword>
<keyword evidence="4 5" id="KW-0472">Membrane</keyword>
<dbReference type="PANTHER" id="PTHR38480:SF1">
    <property type="entry name" value="SLR0254 PROTEIN"/>
    <property type="match status" value="1"/>
</dbReference>
<dbReference type="Proteomes" id="UP000019275">
    <property type="component" value="Unassembled WGS sequence"/>
</dbReference>
<name>A0ABN0RQL6_9FLAO</name>
<evidence type="ECO:0000256" key="5">
    <source>
        <dbReference type="SAM" id="Phobius"/>
    </source>
</evidence>
<evidence type="ECO:0000256" key="1">
    <source>
        <dbReference type="ARBA" id="ARBA00004141"/>
    </source>
</evidence>
<feature type="transmembrane region" description="Helical" evidence="5">
    <location>
        <begin position="25"/>
        <end position="47"/>
    </location>
</feature>
<comment type="subcellular location">
    <subcellularLocation>
        <location evidence="1">Membrane</location>
        <topology evidence="1">Multi-pass membrane protein</topology>
    </subcellularLocation>
</comment>
<reference evidence="7 8" key="1">
    <citation type="journal article" date="2014" name="Genome Announc.">
        <title>Draft Genome Sequence of the Carrageenan-Degrading Bacterium Cellulophaga sp. Strain KL-A, Isolated from Decaying Marine Algae.</title>
        <authorList>
            <person name="Shan D."/>
            <person name="Ying J."/>
            <person name="Li X."/>
            <person name="Gao Z."/>
            <person name="Wei G."/>
            <person name="Shao Z."/>
        </authorList>
    </citation>
    <scope>NUCLEOTIDE SEQUENCE [LARGE SCALE GENOMIC DNA]</scope>
    <source>
        <strain evidence="7 8">KL-A</strain>
    </source>
</reference>
<keyword evidence="2 5" id="KW-0812">Transmembrane</keyword>
<evidence type="ECO:0000259" key="6">
    <source>
        <dbReference type="Pfam" id="PF06271"/>
    </source>
</evidence>
<dbReference type="Pfam" id="PF06271">
    <property type="entry name" value="RDD"/>
    <property type="match status" value="1"/>
</dbReference>
<evidence type="ECO:0000313" key="8">
    <source>
        <dbReference type="Proteomes" id="UP000019275"/>
    </source>
</evidence>
<evidence type="ECO:0000256" key="2">
    <source>
        <dbReference type="ARBA" id="ARBA00022692"/>
    </source>
</evidence>
<dbReference type="PANTHER" id="PTHR38480">
    <property type="entry name" value="SLR0254 PROTEIN"/>
    <property type="match status" value="1"/>
</dbReference>
<keyword evidence="8" id="KW-1185">Reference proteome</keyword>
<sequence length="238" mass="27185">MNEIQIETAQNISIHQNAAHLGDRMLAYIIDSIVIFVYTLLMILLLVYMNITFEDMWHLYLIVTLPAFFYYLLLEYFMNGSTVGKKIMSIRVVKLDGSTPNFSSYFIRWIMRIVDVLMSSGGVAVLTILLRGNGQRLGDIAAGTTVITEKKKVKLQDTMVANLPETYRPSYPQVTVFKDAEMQTIKELFSSAKRNGDHNVIVSLSKKIKEVTNITTQEKPIDFVATVIKDYIYYTQEL</sequence>
<evidence type="ECO:0000256" key="4">
    <source>
        <dbReference type="ARBA" id="ARBA00023136"/>
    </source>
</evidence>
<evidence type="ECO:0000256" key="3">
    <source>
        <dbReference type="ARBA" id="ARBA00022989"/>
    </source>
</evidence>
<evidence type="ECO:0000313" key="7">
    <source>
        <dbReference type="EMBL" id="EWH14197.1"/>
    </source>
</evidence>
<gene>
    <name evidence="7" type="ORF">KLA_05987</name>
</gene>
<comment type="caution">
    <text evidence="7">The sequence shown here is derived from an EMBL/GenBank/DDBJ whole genome shotgun (WGS) entry which is preliminary data.</text>
</comment>
<dbReference type="EMBL" id="ARZX01000005">
    <property type="protein sequence ID" value="EWH14197.1"/>
    <property type="molecule type" value="Genomic_DNA"/>
</dbReference>
<organism evidence="7 8">
    <name type="scientific">Cellulophaga geojensis KL-A</name>
    <dbReference type="NCBI Taxonomy" id="1328323"/>
    <lineage>
        <taxon>Bacteria</taxon>
        <taxon>Pseudomonadati</taxon>
        <taxon>Bacteroidota</taxon>
        <taxon>Flavobacteriia</taxon>
        <taxon>Flavobacteriales</taxon>
        <taxon>Flavobacteriaceae</taxon>
        <taxon>Cellulophaga</taxon>
    </lineage>
</organism>
<dbReference type="InterPro" id="IPR010432">
    <property type="entry name" value="RDD"/>
</dbReference>
<accession>A0ABN0RQL6</accession>
<proteinExistence type="predicted"/>
<protein>
    <submittedName>
        <fullName evidence="7">RDD domain-containing protein</fullName>
    </submittedName>
</protein>